<comment type="similarity">
    <text evidence="2 6">Belongs to the multi antimicrobial extrusion (MATE) (TC 2.A.66.1) family.</text>
</comment>
<organism evidence="8 9">
    <name type="scientific">Coccomyxa viridis</name>
    <dbReference type="NCBI Taxonomy" id="1274662"/>
    <lineage>
        <taxon>Eukaryota</taxon>
        <taxon>Viridiplantae</taxon>
        <taxon>Chlorophyta</taxon>
        <taxon>core chlorophytes</taxon>
        <taxon>Trebouxiophyceae</taxon>
        <taxon>Trebouxiophyceae incertae sedis</taxon>
        <taxon>Coccomyxaceae</taxon>
        <taxon>Coccomyxa</taxon>
    </lineage>
</organism>
<evidence type="ECO:0000256" key="3">
    <source>
        <dbReference type="ARBA" id="ARBA00022692"/>
    </source>
</evidence>
<dbReference type="InterPro" id="IPR002528">
    <property type="entry name" value="MATE_fam"/>
</dbReference>
<keyword evidence="9" id="KW-1185">Reference proteome</keyword>
<comment type="caution">
    <text evidence="8">The sequence shown here is derived from an EMBL/GenBank/DDBJ whole genome shotgun (WGS) entry which is preliminary data.</text>
</comment>
<evidence type="ECO:0000256" key="7">
    <source>
        <dbReference type="SAM" id="MobiDB-lite"/>
    </source>
</evidence>
<feature type="transmembrane region" description="Helical" evidence="6">
    <location>
        <begin position="175"/>
        <end position="193"/>
    </location>
</feature>
<feature type="transmembrane region" description="Helical" evidence="6">
    <location>
        <begin position="500"/>
        <end position="521"/>
    </location>
</feature>
<sequence length="631" mass="65831">MSDDLQGPLLDRSGEKDALWKAFETELRAILILCGPACIQLGFQQAVLVTNQIFAGSLGADALAAAAIGFTLFNLCWYFLLGVGSALDTLASQSYGAGDRAGVISWAITAAIVMSIVGVPVAVALFYGGPIAMHVFQQDAAVSGLVQTYTRGMLPGLWPYIWSCVIMKALQAQNLMWAPAAVTVSMFFVNIAFNASLVSTCGFTGAAYAQSASRIAQFLLLTGHVLTFGRACLSFEREVLADEYPEKDPSTGKLIRDAIAEDVSAHKGLRSNGAPETQSPFAENSHGPEAPKEAAPVVPYAQPGLKAILADAVQWDSFRDFLALGLPGGFMMQLEGNSYDITTLLAGLLGTVQVDAHNAMLTLCEFSYVALPFGIATAATIRVGNMLGAGNHKTAKTSAMICIGLCLGFECVTAILILSLRSVIGYLFVNDEDVVHLVSKIAILAAVYQLPDGLYGVTSGVLRGLGMQPTLLWVNLGGFWAIGIVLGVTLTFKARLGVMGLWWGLLSGIVSTAAICTVILARVDWPAEARKAQEALAAAALAGVGGAGAGGAGAADEEAPGGSAGGSRAQHRPGASDPWVGLPRRGAPRPGLLIRSNSSLSSLRSLRSAHTYGSLGSHNTATAMFAPGARH</sequence>
<dbReference type="AlphaFoldDB" id="A0AAV1I374"/>
<keyword evidence="3 6" id="KW-0812">Transmembrane</keyword>
<dbReference type="GO" id="GO:1990961">
    <property type="term" value="P:xenobiotic detoxification by transmembrane export across the plasma membrane"/>
    <property type="evidence" value="ECO:0007669"/>
    <property type="project" value="InterPro"/>
</dbReference>
<dbReference type="GO" id="GO:0015297">
    <property type="term" value="F:antiporter activity"/>
    <property type="evidence" value="ECO:0007669"/>
    <property type="project" value="InterPro"/>
</dbReference>
<evidence type="ECO:0000256" key="2">
    <source>
        <dbReference type="ARBA" id="ARBA00010199"/>
    </source>
</evidence>
<keyword evidence="5 6" id="KW-0472">Membrane</keyword>
<dbReference type="Proteomes" id="UP001314263">
    <property type="component" value="Unassembled WGS sequence"/>
</dbReference>
<dbReference type="InterPro" id="IPR045069">
    <property type="entry name" value="MATE_euk"/>
</dbReference>
<dbReference type="CDD" id="cd13132">
    <property type="entry name" value="MATE_eukaryotic"/>
    <property type="match status" value="1"/>
</dbReference>
<evidence type="ECO:0000256" key="1">
    <source>
        <dbReference type="ARBA" id="ARBA00004141"/>
    </source>
</evidence>
<dbReference type="PANTHER" id="PTHR11206">
    <property type="entry name" value="MULTIDRUG RESISTANCE PROTEIN"/>
    <property type="match status" value="1"/>
</dbReference>
<keyword evidence="4 6" id="KW-1133">Transmembrane helix</keyword>
<reference evidence="8 9" key="1">
    <citation type="submission" date="2023-10" db="EMBL/GenBank/DDBJ databases">
        <authorList>
            <person name="Maclean D."/>
            <person name="Macfadyen A."/>
        </authorList>
    </citation>
    <scope>NUCLEOTIDE SEQUENCE [LARGE SCALE GENOMIC DNA]</scope>
</reference>
<accession>A0AAV1I374</accession>
<evidence type="ECO:0000256" key="6">
    <source>
        <dbReference type="RuleBase" id="RU004914"/>
    </source>
</evidence>
<feature type="transmembrane region" description="Helical" evidence="6">
    <location>
        <begin position="472"/>
        <end position="494"/>
    </location>
</feature>
<evidence type="ECO:0000256" key="5">
    <source>
        <dbReference type="ARBA" id="ARBA00023136"/>
    </source>
</evidence>
<evidence type="ECO:0000313" key="8">
    <source>
        <dbReference type="EMBL" id="CAK0774062.1"/>
    </source>
</evidence>
<gene>
    <name evidence="8" type="ORF">CVIRNUC_004130</name>
</gene>
<dbReference type="EMBL" id="CAUYUE010000005">
    <property type="protein sequence ID" value="CAK0774062.1"/>
    <property type="molecule type" value="Genomic_DNA"/>
</dbReference>
<feature type="transmembrane region" description="Helical" evidence="6">
    <location>
        <begin position="434"/>
        <end position="451"/>
    </location>
</feature>
<comment type="subcellular location">
    <subcellularLocation>
        <location evidence="1">Membrane</location>
        <topology evidence="1">Multi-pass membrane protein</topology>
    </subcellularLocation>
</comment>
<feature type="region of interest" description="Disordered" evidence="7">
    <location>
        <begin position="552"/>
        <end position="583"/>
    </location>
</feature>
<feature type="transmembrane region" description="Helical" evidence="6">
    <location>
        <begin position="366"/>
        <end position="387"/>
    </location>
</feature>
<evidence type="ECO:0000256" key="4">
    <source>
        <dbReference type="ARBA" id="ARBA00022989"/>
    </source>
</evidence>
<feature type="region of interest" description="Disordered" evidence="7">
    <location>
        <begin position="266"/>
        <end position="294"/>
    </location>
</feature>
<proteinExistence type="inferred from homology"/>
<feature type="transmembrane region" description="Helical" evidence="6">
    <location>
        <begin position="103"/>
        <end position="127"/>
    </location>
</feature>
<evidence type="ECO:0000313" key="9">
    <source>
        <dbReference type="Proteomes" id="UP001314263"/>
    </source>
</evidence>
<comment type="caution">
    <text evidence="6">Lacks conserved residue(s) required for the propagation of feature annotation.</text>
</comment>
<dbReference type="GO" id="GO:0042910">
    <property type="term" value="F:xenobiotic transmembrane transporter activity"/>
    <property type="evidence" value="ECO:0007669"/>
    <property type="project" value="InterPro"/>
</dbReference>
<feature type="transmembrane region" description="Helical" evidence="6">
    <location>
        <begin position="399"/>
        <end position="428"/>
    </location>
</feature>
<protein>
    <recommendedName>
        <fullName evidence="6">Protein DETOXIFICATION</fullName>
    </recommendedName>
    <alternativeName>
        <fullName evidence="6">Multidrug and toxic compound extrusion protein</fullName>
    </alternativeName>
</protein>
<dbReference type="Pfam" id="PF01554">
    <property type="entry name" value="MatE"/>
    <property type="match status" value="2"/>
</dbReference>
<feature type="transmembrane region" description="Helical" evidence="6">
    <location>
        <begin position="62"/>
        <end position="83"/>
    </location>
</feature>
<dbReference type="GO" id="GO:0016020">
    <property type="term" value="C:membrane"/>
    <property type="evidence" value="ECO:0007669"/>
    <property type="project" value="UniProtKB-SubCell"/>
</dbReference>
<name>A0AAV1I374_9CHLO</name>